<dbReference type="SUPFAM" id="SSF51344">
    <property type="entry name" value="Epsilon subunit of F1F0-ATP synthase N-terminal domain"/>
    <property type="match status" value="1"/>
</dbReference>
<evidence type="ECO:0000256" key="6">
    <source>
        <dbReference type="ARBA" id="ARBA00023065"/>
    </source>
</evidence>
<dbReference type="InterPro" id="IPR020546">
    <property type="entry name" value="ATP_synth_F1_dsu/esu_N"/>
</dbReference>
<comment type="caution">
    <text evidence="13">The sequence shown here is derived from an EMBL/GenBank/DDBJ whole genome shotgun (WGS) entry which is preliminary data.</text>
</comment>
<keyword evidence="7 10" id="KW-0472">Membrane</keyword>
<comment type="subunit">
    <text evidence="10 11">F-type ATPases have 2 components, CF(1) - the catalytic core - and CF(0) - the membrane proton channel. CF(1) has five subunits: alpha(3), beta(3), gamma(1), delta(1), epsilon(1). CF(0) has three main subunits: a, b and c.</text>
</comment>
<keyword evidence="6 10" id="KW-0406">Ion transport</keyword>
<comment type="similarity">
    <text evidence="3 10 11">Belongs to the ATPase epsilon chain family.</text>
</comment>
<dbReference type="Proteomes" id="UP000248863">
    <property type="component" value="Unassembled WGS sequence"/>
</dbReference>
<keyword evidence="8 10" id="KW-0139">CF(1)</keyword>
<dbReference type="RefSeq" id="WP_111359114.1">
    <property type="nucleotide sequence ID" value="NZ_NHSK01000063.1"/>
</dbReference>
<evidence type="ECO:0000256" key="2">
    <source>
        <dbReference type="ARBA" id="ARBA00004184"/>
    </source>
</evidence>
<dbReference type="Pfam" id="PF02823">
    <property type="entry name" value="ATP-synt_DE_N"/>
    <property type="match status" value="1"/>
</dbReference>
<dbReference type="CDD" id="cd12152">
    <property type="entry name" value="F1-ATPase_delta"/>
    <property type="match status" value="1"/>
</dbReference>
<dbReference type="PANTHER" id="PTHR13822:SF10">
    <property type="entry name" value="ATP SYNTHASE EPSILON CHAIN, CHLOROPLASTIC"/>
    <property type="match status" value="1"/>
</dbReference>
<keyword evidence="10" id="KW-1003">Cell membrane</keyword>
<dbReference type="OrthoDB" id="9799969at2"/>
<keyword evidence="5 10" id="KW-0375">Hydrogen ion transport</keyword>
<keyword evidence="9 10" id="KW-0066">ATP synthesis</keyword>
<evidence type="ECO:0000313" key="13">
    <source>
        <dbReference type="EMBL" id="RAI34225.1"/>
    </source>
</evidence>
<dbReference type="GO" id="GO:0045259">
    <property type="term" value="C:proton-transporting ATP synthase complex"/>
    <property type="evidence" value="ECO:0007669"/>
    <property type="project" value="UniProtKB-KW"/>
</dbReference>
<accession>A0A327K955</accession>
<dbReference type="GO" id="GO:0046933">
    <property type="term" value="F:proton-transporting ATP synthase activity, rotational mechanism"/>
    <property type="evidence" value="ECO:0007669"/>
    <property type="project" value="UniProtKB-UniRule"/>
</dbReference>
<organism evidence="13 14">
    <name type="scientific">Rhodoplanes elegans</name>
    <dbReference type="NCBI Taxonomy" id="29408"/>
    <lineage>
        <taxon>Bacteria</taxon>
        <taxon>Pseudomonadati</taxon>
        <taxon>Pseudomonadota</taxon>
        <taxon>Alphaproteobacteria</taxon>
        <taxon>Hyphomicrobiales</taxon>
        <taxon>Nitrobacteraceae</taxon>
        <taxon>Rhodoplanes</taxon>
    </lineage>
</organism>
<sequence length="132" mass="14229">MSTFHFELVSPEKLMFSGEVTQVDVPGEEGDFGVMAGHAPFVATLRPGVLTVYGENAPKMIVVRGGFAEVGPNGLTVLAQEVVPVDEIQPDVIRQAIDDAKEDVADAKDDRTRDKATERLAQLEVLKDALGH</sequence>
<dbReference type="InterPro" id="IPR036771">
    <property type="entry name" value="ATPsynth_dsu/esu_N"/>
</dbReference>
<dbReference type="Gene3D" id="2.60.15.10">
    <property type="entry name" value="F0F1 ATP synthase delta/epsilon subunit, N-terminal"/>
    <property type="match status" value="1"/>
</dbReference>
<proteinExistence type="inferred from homology"/>
<comment type="subcellular location">
    <subcellularLocation>
        <location evidence="10">Cell membrane</location>
        <topology evidence="10">Peripheral membrane protein</topology>
    </subcellularLocation>
    <subcellularLocation>
        <location evidence="2">Endomembrane system</location>
        <topology evidence="2">Peripheral membrane protein</topology>
    </subcellularLocation>
</comment>
<dbReference type="AlphaFoldDB" id="A0A327K955"/>
<dbReference type="GO" id="GO:0005886">
    <property type="term" value="C:plasma membrane"/>
    <property type="evidence" value="ECO:0007669"/>
    <property type="project" value="UniProtKB-SubCell"/>
</dbReference>
<dbReference type="NCBIfam" id="TIGR01216">
    <property type="entry name" value="ATP_synt_epsi"/>
    <property type="match status" value="1"/>
</dbReference>
<evidence type="ECO:0000256" key="5">
    <source>
        <dbReference type="ARBA" id="ARBA00022781"/>
    </source>
</evidence>
<evidence type="ECO:0000256" key="8">
    <source>
        <dbReference type="ARBA" id="ARBA00023196"/>
    </source>
</evidence>
<feature type="domain" description="ATP synthase F1 complex delta/epsilon subunit N-terminal" evidence="12">
    <location>
        <begin position="4"/>
        <end position="81"/>
    </location>
</feature>
<dbReference type="HAMAP" id="MF_00530">
    <property type="entry name" value="ATP_synth_epsil_bac"/>
    <property type="match status" value="1"/>
</dbReference>
<evidence type="ECO:0000256" key="9">
    <source>
        <dbReference type="ARBA" id="ARBA00023310"/>
    </source>
</evidence>
<dbReference type="NCBIfam" id="NF009983">
    <property type="entry name" value="PRK13449.1"/>
    <property type="match status" value="1"/>
</dbReference>
<dbReference type="PANTHER" id="PTHR13822">
    <property type="entry name" value="ATP SYNTHASE DELTA/EPSILON CHAIN"/>
    <property type="match status" value="1"/>
</dbReference>
<keyword evidence="13" id="KW-0378">Hydrolase</keyword>
<reference evidence="13 14" key="1">
    <citation type="submission" date="2017-07" db="EMBL/GenBank/DDBJ databases">
        <title>Draft Genome Sequences of Select Purple Nonsulfur Bacteria.</title>
        <authorList>
            <person name="Lasarre B."/>
            <person name="Mckinlay J.B."/>
        </authorList>
    </citation>
    <scope>NUCLEOTIDE SEQUENCE [LARGE SCALE GENOMIC DNA]</scope>
    <source>
        <strain evidence="13 14">DSM 11907</strain>
    </source>
</reference>
<keyword evidence="4 10" id="KW-0813">Transport</keyword>
<dbReference type="GO" id="GO:0005524">
    <property type="term" value="F:ATP binding"/>
    <property type="evidence" value="ECO:0007669"/>
    <property type="project" value="UniProtKB-UniRule"/>
</dbReference>
<evidence type="ECO:0000256" key="4">
    <source>
        <dbReference type="ARBA" id="ARBA00022448"/>
    </source>
</evidence>
<dbReference type="GO" id="GO:0012505">
    <property type="term" value="C:endomembrane system"/>
    <property type="evidence" value="ECO:0007669"/>
    <property type="project" value="UniProtKB-SubCell"/>
</dbReference>
<dbReference type="InterPro" id="IPR001469">
    <property type="entry name" value="ATP_synth_F1_dsu/esu"/>
</dbReference>
<protein>
    <recommendedName>
        <fullName evidence="10">ATP synthase epsilon chain</fullName>
    </recommendedName>
    <alternativeName>
        <fullName evidence="10">ATP synthase F1 sector epsilon subunit</fullName>
    </alternativeName>
    <alternativeName>
        <fullName evidence="10">F-ATPase epsilon subunit</fullName>
    </alternativeName>
</protein>
<keyword evidence="14" id="KW-1185">Reference proteome</keyword>
<dbReference type="EMBL" id="NPEU01000319">
    <property type="protein sequence ID" value="RAI34225.1"/>
    <property type="molecule type" value="Genomic_DNA"/>
</dbReference>
<evidence type="ECO:0000259" key="12">
    <source>
        <dbReference type="Pfam" id="PF02823"/>
    </source>
</evidence>
<evidence type="ECO:0000256" key="11">
    <source>
        <dbReference type="RuleBase" id="RU003656"/>
    </source>
</evidence>
<evidence type="ECO:0000313" key="14">
    <source>
        <dbReference type="Proteomes" id="UP000248863"/>
    </source>
</evidence>
<comment type="function">
    <text evidence="1 10">Produces ATP from ADP in the presence of a proton gradient across the membrane.</text>
</comment>
<evidence type="ECO:0000256" key="3">
    <source>
        <dbReference type="ARBA" id="ARBA00005712"/>
    </source>
</evidence>
<dbReference type="GO" id="GO:0016787">
    <property type="term" value="F:hydrolase activity"/>
    <property type="evidence" value="ECO:0007669"/>
    <property type="project" value="UniProtKB-KW"/>
</dbReference>
<name>A0A327K955_9BRAD</name>
<dbReference type="NCBIfam" id="NF001851">
    <property type="entry name" value="PRK00571.2-4"/>
    <property type="match status" value="1"/>
</dbReference>
<evidence type="ECO:0000256" key="1">
    <source>
        <dbReference type="ARBA" id="ARBA00003543"/>
    </source>
</evidence>
<gene>
    <name evidence="10 13" type="primary">atpC</name>
    <name evidence="13" type="ORF">CH338_21280</name>
</gene>
<evidence type="ECO:0000256" key="10">
    <source>
        <dbReference type="HAMAP-Rule" id="MF_00530"/>
    </source>
</evidence>
<evidence type="ECO:0000256" key="7">
    <source>
        <dbReference type="ARBA" id="ARBA00023136"/>
    </source>
</evidence>